<keyword evidence="1" id="KW-0418">Kinase</keyword>
<evidence type="ECO:0000313" key="1">
    <source>
        <dbReference type="EMBL" id="NEC82185.1"/>
    </source>
</evidence>
<reference evidence="1" key="1">
    <citation type="submission" date="2020-01" db="EMBL/GenBank/DDBJ databases">
        <title>Insect and environment-associated Actinomycetes.</title>
        <authorList>
            <person name="Currrie C."/>
            <person name="Chevrette M."/>
            <person name="Carlson C."/>
            <person name="Stubbendieck R."/>
            <person name="Wendt-Pienkowski E."/>
        </authorList>
    </citation>
    <scope>NUCLEOTIDE SEQUENCE</scope>
    <source>
        <strain evidence="1">SID7958</strain>
    </source>
</reference>
<organism evidence="1">
    <name type="scientific">Streptomyces sp. SID7958</name>
    <dbReference type="NCBI Taxonomy" id="2706093"/>
    <lineage>
        <taxon>Bacteria</taxon>
        <taxon>Bacillati</taxon>
        <taxon>Actinomycetota</taxon>
        <taxon>Actinomycetes</taxon>
        <taxon>Kitasatosporales</taxon>
        <taxon>Streptomycetaceae</taxon>
        <taxon>Streptomyces</taxon>
    </lineage>
</organism>
<dbReference type="EMBL" id="JAAGMU010001221">
    <property type="protein sequence ID" value="NEC82185.1"/>
    <property type="molecule type" value="Genomic_DNA"/>
</dbReference>
<sequence length="32" mass="3215">MRQFTAVVNPTAGGSTGAAALITLARLLREAG</sequence>
<protein>
    <submittedName>
        <fullName evidence="1">Diacylglycerol kinase family lipid kinase</fullName>
    </submittedName>
</protein>
<dbReference type="AlphaFoldDB" id="A0A6G3U778"/>
<comment type="caution">
    <text evidence="1">The sequence shown here is derived from an EMBL/GenBank/DDBJ whole genome shotgun (WGS) entry which is preliminary data.</text>
</comment>
<accession>A0A6G3U778</accession>
<gene>
    <name evidence="1" type="ORF">G3I38_23815</name>
</gene>
<feature type="non-terminal residue" evidence="1">
    <location>
        <position position="32"/>
    </location>
</feature>
<keyword evidence="1" id="KW-0808">Transferase</keyword>
<name>A0A6G3U778_9ACTN</name>
<dbReference type="GO" id="GO:0016301">
    <property type="term" value="F:kinase activity"/>
    <property type="evidence" value="ECO:0007669"/>
    <property type="project" value="UniProtKB-KW"/>
</dbReference>
<proteinExistence type="predicted"/>